<reference evidence="1 2" key="1">
    <citation type="submission" date="2023-08" db="EMBL/GenBank/DDBJ databases">
        <title>Black Yeasts Isolated from many extreme environments.</title>
        <authorList>
            <person name="Coleine C."/>
            <person name="Stajich J.E."/>
            <person name="Selbmann L."/>
        </authorList>
    </citation>
    <scope>NUCLEOTIDE SEQUENCE [LARGE SCALE GENOMIC DNA]</scope>
    <source>
        <strain evidence="1 2">CCFEE 6328</strain>
    </source>
</reference>
<dbReference type="EMBL" id="JAVRRF010000004">
    <property type="protein sequence ID" value="KAK5065984.1"/>
    <property type="molecule type" value="Genomic_DNA"/>
</dbReference>
<protein>
    <submittedName>
        <fullName evidence="1">Uncharacterized protein</fullName>
    </submittedName>
</protein>
<proteinExistence type="predicted"/>
<keyword evidence="2" id="KW-1185">Reference proteome</keyword>
<organism evidence="1 2">
    <name type="scientific">Exophiala sideris</name>
    <dbReference type="NCBI Taxonomy" id="1016849"/>
    <lineage>
        <taxon>Eukaryota</taxon>
        <taxon>Fungi</taxon>
        <taxon>Dikarya</taxon>
        <taxon>Ascomycota</taxon>
        <taxon>Pezizomycotina</taxon>
        <taxon>Eurotiomycetes</taxon>
        <taxon>Chaetothyriomycetidae</taxon>
        <taxon>Chaetothyriales</taxon>
        <taxon>Herpotrichiellaceae</taxon>
        <taxon>Exophiala</taxon>
    </lineage>
</organism>
<accession>A0ABR0JKJ7</accession>
<name>A0ABR0JKJ7_9EURO</name>
<gene>
    <name evidence="1" type="ORF">LTR69_002501</name>
</gene>
<evidence type="ECO:0000313" key="2">
    <source>
        <dbReference type="Proteomes" id="UP001345691"/>
    </source>
</evidence>
<comment type="caution">
    <text evidence="1">The sequence shown here is derived from an EMBL/GenBank/DDBJ whole genome shotgun (WGS) entry which is preliminary data.</text>
</comment>
<sequence>MRGVFKIWSGRYLWKSSRLQKHEGAASPNMRLGANWGIPSKSRCQPFSHIHVAQRLKSTSTRTPRNYKPAYRSFDRLKSLDQQAKSSEDYYITAKLARRLQNLGFRNIQTVAKLFNHQRAEFERAKVATNKAIKIAATSRKWIETYEEALPSSEFKMMQDPKTLSQVFEAFGECDFHGQNMKRWGKLGPYSFLVAFEAGNTDAAIKTALIEMQKGDIRRETAEAVRETAMKMTDWRAMTVWLYRATQMTHTKAGARDNYLMAKKLDSMLEAGDRIINRMPILEQYVPPWKFLFRAADHYLWHLQNDNPDSPECKQVEADLDNALQAGVNDWKDPEAAEELLRQKRTVGGKDASDIPEGTERWVSLTTQSAMAGSILHSYRLAVHLLREEGWFWWRPDSDKKKVDPNTSFGGWWLNLSAALATHNANDMASRYTAMILLLREHDYKDMAYAWIENARKDLETCPKGPEMQLGIDQLKFLKDNWDDDDSMRKIKSYDYLDKEYARSLAKERIDG</sequence>
<dbReference type="Proteomes" id="UP001345691">
    <property type="component" value="Unassembled WGS sequence"/>
</dbReference>
<evidence type="ECO:0000313" key="1">
    <source>
        <dbReference type="EMBL" id="KAK5065984.1"/>
    </source>
</evidence>